<reference evidence="17" key="1">
    <citation type="submission" date="2019-08" db="EMBL/GenBank/DDBJ databases">
        <title>Reference gene set and small RNA set construction with multiple tissues from Davidia involucrata Baill.</title>
        <authorList>
            <person name="Yang H."/>
            <person name="Zhou C."/>
            <person name="Li G."/>
            <person name="Wang J."/>
            <person name="Gao P."/>
            <person name="Wang M."/>
            <person name="Wang R."/>
            <person name="Zhao Y."/>
        </authorList>
    </citation>
    <scope>NUCLEOTIDE SEQUENCE</scope>
    <source>
        <tissue evidence="17">Mixed with DoveR01_LX</tissue>
    </source>
</reference>
<evidence type="ECO:0000256" key="4">
    <source>
        <dbReference type="ARBA" id="ARBA00022640"/>
    </source>
</evidence>
<evidence type="ECO:0000256" key="15">
    <source>
        <dbReference type="PIRSR" id="PIRSR604294-1"/>
    </source>
</evidence>
<feature type="binding site" evidence="15">
    <location>
        <position position="424"/>
    </location>
    <ligand>
        <name>Fe cation</name>
        <dbReference type="ChEBI" id="CHEBI:24875"/>
        <note>catalytic</note>
    </ligand>
</feature>
<comment type="catalytic activity">
    <reaction evidence="14">
        <text>a 9-cis-epoxycarotenoid + O2 = a 12'-apo-carotenal + 2-cis,4-trans-xanthoxin</text>
        <dbReference type="Rhea" id="RHEA:23328"/>
        <dbReference type="ChEBI" id="CHEBI:15379"/>
        <dbReference type="ChEBI" id="CHEBI:32304"/>
        <dbReference type="ChEBI" id="CHEBI:51972"/>
        <dbReference type="ChEBI" id="CHEBI:51973"/>
        <dbReference type="EC" id="1.13.11.51"/>
    </reaction>
</comment>
<dbReference type="GO" id="GO:0045549">
    <property type="term" value="F:9-cis-epoxycarotenoid dioxygenase activity"/>
    <property type="evidence" value="ECO:0007669"/>
    <property type="project" value="UniProtKB-EC"/>
</dbReference>
<dbReference type="GO" id="GO:0046872">
    <property type="term" value="F:metal ion binding"/>
    <property type="evidence" value="ECO:0007669"/>
    <property type="project" value="UniProtKB-KW"/>
</dbReference>
<sequence>MASAATATTTWVKPKFSTSSRELGSSSSSVSLSSPNRQQYHINCSLQTPSILHFQKQTSTYQTPSTKVATTTPHPKENNTSSSSSPSGDESTAQSTPQWNFLQRAAAMALDAVESALVTRERDHPLPKTADPTIQIAGNFAPVPEHPVRHSLPVSGKIPKCIEGVYVRNGANPLFEPVAGHHFFDGDGMVHAVQFKDGSASYACRFTETQRLVQERALGRPVFPKAIGELHGHSGIARLLLFYARGLFGLVDHNHGTGVANAGLVYFNGRLLAMSEDDSPYHVRVTPSGDLKTAGRYDFNGQLRSTMIAHPKLDPVSGELFALSYDVIQKPYLKYFKFSPNGTKSPDVEIPLSEPTMMHDFAITERFVVIPDQQVVFKLPEMIRGGSPVIYDRNKMSRFGVVDKNASDASEIKWVDVPNCFCFHLWNAWEEPESDEVVVIGSCMTPPDSIFNECDEGLKSVLSEIRLNLKSGKSTRRPIISNSGDEVNLEAGMVNRNKLGMKTRFAYLAIAEPWPKVSGFGKVDLSTGEVNKYIFGEQRYGGEPLFLPRDAENEDEDDGYVLAFVHDEKTWKSELQIVNAMTLQLEASVKLPSRVPYGFHGTFVSAKDLAKQA</sequence>
<keyword evidence="8" id="KW-0223">Dioxygenase</keyword>
<protein>
    <recommendedName>
        <fullName evidence="13">9-cis-epoxycarotenoid dioxygenase</fullName>
        <ecNumber evidence="13">1.13.11.51</ecNumber>
    </recommendedName>
</protein>
<keyword evidence="5 15" id="KW-0479">Metal-binding</keyword>
<evidence type="ECO:0000256" key="1">
    <source>
        <dbReference type="ARBA" id="ARBA00004229"/>
    </source>
</evidence>
<feature type="region of interest" description="Disordered" evidence="16">
    <location>
        <begin position="1"/>
        <end position="36"/>
    </location>
</feature>
<evidence type="ECO:0000256" key="13">
    <source>
        <dbReference type="ARBA" id="ARBA00039007"/>
    </source>
</evidence>
<dbReference type="AlphaFoldDB" id="A0A5B6Z5T3"/>
<evidence type="ECO:0000256" key="3">
    <source>
        <dbReference type="ARBA" id="ARBA00022528"/>
    </source>
</evidence>
<proteinExistence type="inferred from homology"/>
<dbReference type="GO" id="GO:0016121">
    <property type="term" value="P:carotene catabolic process"/>
    <property type="evidence" value="ECO:0007669"/>
    <property type="project" value="TreeGrafter"/>
</dbReference>
<feature type="region of interest" description="Disordered" evidence="16">
    <location>
        <begin position="57"/>
        <end position="96"/>
    </location>
</feature>
<evidence type="ECO:0000313" key="17">
    <source>
        <dbReference type="EMBL" id="MPA39617.1"/>
    </source>
</evidence>
<evidence type="ECO:0000256" key="7">
    <source>
        <dbReference type="ARBA" id="ARBA00022946"/>
    </source>
</evidence>
<keyword evidence="6" id="KW-0937">Abscisic acid biosynthesis</keyword>
<evidence type="ECO:0000256" key="14">
    <source>
        <dbReference type="ARBA" id="ARBA00048369"/>
    </source>
</evidence>
<comment type="cofactor">
    <cofactor evidence="15">
        <name>Fe(2+)</name>
        <dbReference type="ChEBI" id="CHEBI:29033"/>
    </cofactor>
    <text evidence="15">Binds 1 Fe(2+) ion per subunit.</text>
</comment>
<evidence type="ECO:0000256" key="11">
    <source>
        <dbReference type="ARBA" id="ARBA00035929"/>
    </source>
</evidence>
<evidence type="ECO:0000256" key="5">
    <source>
        <dbReference type="ARBA" id="ARBA00022723"/>
    </source>
</evidence>
<dbReference type="Pfam" id="PF03055">
    <property type="entry name" value="RPE65"/>
    <property type="match status" value="1"/>
</dbReference>
<dbReference type="InterPro" id="IPR004294">
    <property type="entry name" value="Carotenoid_Oase"/>
</dbReference>
<keyword evidence="10 15" id="KW-0408">Iron</keyword>
<keyword evidence="3" id="KW-0150">Chloroplast</keyword>
<feature type="compositionally biased region" description="Polar residues" evidence="16">
    <location>
        <begin position="1"/>
        <end position="11"/>
    </location>
</feature>
<keyword evidence="9" id="KW-0560">Oxidoreductase</keyword>
<evidence type="ECO:0000256" key="12">
    <source>
        <dbReference type="ARBA" id="ARBA00036784"/>
    </source>
</evidence>
<comment type="catalytic activity">
    <reaction evidence="11">
        <text>9-cis-violaxanthin + O2 = (3S,5R,6S)-5,6-epoxy-3-hydroxy-5,6-dihydro-12'-apo-beta-caroten-12'-al + 2-cis,4-trans-xanthoxin</text>
        <dbReference type="Rhea" id="RHEA:16541"/>
        <dbReference type="ChEBI" id="CHEBI:15379"/>
        <dbReference type="ChEBI" id="CHEBI:32304"/>
        <dbReference type="ChEBI" id="CHEBI:34597"/>
        <dbReference type="ChEBI" id="CHEBI:35305"/>
        <dbReference type="EC" id="1.13.11.51"/>
    </reaction>
</comment>
<dbReference type="EMBL" id="GHES01009058">
    <property type="protein sequence ID" value="MPA39617.1"/>
    <property type="molecule type" value="Transcribed_RNA"/>
</dbReference>
<keyword evidence="7" id="KW-0809">Transit peptide</keyword>
<dbReference type="EC" id="1.13.11.51" evidence="13"/>
<feature type="binding site" evidence="15">
    <location>
        <position position="600"/>
    </location>
    <ligand>
        <name>Fe cation</name>
        <dbReference type="ChEBI" id="CHEBI:24875"/>
        <note>catalytic</note>
    </ligand>
</feature>
<evidence type="ECO:0000256" key="9">
    <source>
        <dbReference type="ARBA" id="ARBA00023002"/>
    </source>
</evidence>
<feature type="compositionally biased region" description="Low complexity" evidence="16">
    <location>
        <begin position="17"/>
        <end position="34"/>
    </location>
</feature>
<feature type="compositionally biased region" description="Polar residues" evidence="16">
    <location>
        <begin position="57"/>
        <end position="73"/>
    </location>
</feature>
<gene>
    <name evidence="17" type="ORF">Din_009058</name>
</gene>
<comment type="similarity">
    <text evidence="2">Belongs to the carotenoid oxygenase family.</text>
</comment>
<accession>A0A5B6Z5T3</accession>
<organism evidence="17">
    <name type="scientific">Davidia involucrata</name>
    <name type="common">Dove tree</name>
    <dbReference type="NCBI Taxonomy" id="16924"/>
    <lineage>
        <taxon>Eukaryota</taxon>
        <taxon>Viridiplantae</taxon>
        <taxon>Streptophyta</taxon>
        <taxon>Embryophyta</taxon>
        <taxon>Tracheophyta</taxon>
        <taxon>Spermatophyta</taxon>
        <taxon>Magnoliopsida</taxon>
        <taxon>eudicotyledons</taxon>
        <taxon>Gunneridae</taxon>
        <taxon>Pentapetalae</taxon>
        <taxon>asterids</taxon>
        <taxon>Cornales</taxon>
        <taxon>Nyssaceae</taxon>
        <taxon>Davidia</taxon>
    </lineage>
</organism>
<evidence type="ECO:0000256" key="6">
    <source>
        <dbReference type="ARBA" id="ARBA00022865"/>
    </source>
</evidence>
<comment type="catalytic activity">
    <reaction evidence="12">
        <text>9'-cis-neoxanthin + O2 = (3S,5R,6R)-3,5-dihydroxy-6,7-didehydro-5,6-dihydro-12'-apo-beta-caroten-12'-al + 2-cis,4-trans-xanthoxin</text>
        <dbReference type="Rhea" id="RHEA:19677"/>
        <dbReference type="ChEBI" id="CHEBI:15379"/>
        <dbReference type="ChEBI" id="CHEBI:32304"/>
        <dbReference type="ChEBI" id="CHEBI:34596"/>
        <dbReference type="ChEBI" id="CHEBI:35306"/>
        <dbReference type="EC" id="1.13.11.51"/>
    </reaction>
</comment>
<evidence type="ECO:0000256" key="10">
    <source>
        <dbReference type="ARBA" id="ARBA00023004"/>
    </source>
</evidence>
<comment type="subcellular location">
    <subcellularLocation>
        <location evidence="1">Plastid</location>
        <location evidence="1">Chloroplast</location>
    </subcellularLocation>
</comment>
<evidence type="ECO:0000256" key="2">
    <source>
        <dbReference type="ARBA" id="ARBA00006787"/>
    </source>
</evidence>
<dbReference type="GO" id="GO:0009688">
    <property type="term" value="P:abscisic acid biosynthetic process"/>
    <property type="evidence" value="ECO:0007669"/>
    <property type="project" value="UniProtKB-KW"/>
</dbReference>
<evidence type="ECO:0000256" key="8">
    <source>
        <dbReference type="ARBA" id="ARBA00022964"/>
    </source>
</evidence>
<dbReference type="GO" id="GO:0009570">
    <property type="term" value="C:chloroplast stroma"/>
    <property type="evidence" value="ECO:0007669"/>
    <property type="project" value="TreeGrafter"/>
</dbReference>
<feature type="binding site" evidence="15">
    <location>
        <position position="310"/>
    </location>
    <ligand>
        <name>Fe cation</name>
        <dbReference type="ChEBI" id="CHEBI:24875"/>
        <note>catalytic</note>
    </ligand>
</feature>
<evidence type="ECO:0000256" key="16">
    <source>
        <dbReference type="SAM" id="MobiDB-lite"/>
    </source>
</evidence>
<dbReference type="PANTHER" id="PTHR10543">
    <property type="entry name" value="BETA-CAROTENE DIOXYGENASE"/>
    <property type="match status" value="1"/>
</dbReference>
<dbReference type="PANTHER" id="PTHR10543:SF26">
    <property type="entry name" value="9-CIS-EPOXYCAROTENOID DIOXYGENASE NCED3, CHLOROPLASTIC"/>
    <property type="match status" value="1"/>
</dbReference>
<keyword evidence="4" id="KW-0934">Plastid</keyword>
<feature type="binding site" evidence="15">
    <location>
        <position position="359"/>
    </location>
    <ligand>
        <name>Fe cation</name>
        <dbReference type="ChEBI" id="CHEBI:24875"/>
        <note>catalytic</note>
    </ligand>
</feature>
<name>A0A5B6Z5T3_DAVIN</name>